<dbReference type="Proteomes" id="UP000886501">
    <property type="component" value="Unassembled WGS sequence"/>
</dbReference>
<comment type="caution">
    <text evidence="1">The sequence shown here is derived from an EMBL/GenBank/DDBJ whole genome shotgun (WGS) entry which is preliminary data.</text>
</comment>
<accession>A0ACB6Z3S3</accession>
<dbReference type="EMBL" id="MU118173">
    <property type="protein sequence ID" value="KAF9643943.1"/>
    <property type="molecule type" value="Genomic_DNA"/>
</dbReference>
<sequence length="123" mass="13272">MEHCNIFPQSTSIGLLAGPTAESQTTSEPLGRLSISPTQRSESVGPGGVTPDDSMEYRGIFKSSSPFPREREAPKVQSLPRQDSFDGGELQPRDPFAEGAVSNVQEIEEGERGNHCTSQTVTH</sequence>
<proteinExistence type="predicted"/>
<organism evidence="1 2">
    <name type="scientific">Thelephora ganbajun</name>
    <name type="common">Ganba fungus</name>
    <dbReference type="NCBI Taxonomy" id="370292"/>
    <lineage>
        <taxon>Eukaryota</taxon>
        <taxon>Fungi</taxon>
        <taxon>Dikarya</taxon>
        <taxon>Basidiomycota</taxon>
        <taxon>Agaricomycotina</taxon>
        <taxon>Agaricomycetes</taxon>
        <taxon>Thelephorales</taxon>
        <taxon>Thelephoraceae</taxon>
        <taxon>Thelephora</taxon>
    </lineage>
</organism>
<gene>
    <name evidence="1" type="ORF">BDM02DRAFT_1273971</name>
</gene>
<evidence type="ECO:0000313" key="1">
    <source>
        <dbReference type="EMBL" id="KAF9643943.1"/>
    </source>
</evidence>
<keyword evidence="2" id="KW-1185">Reference proteome</keyword>
<name>A0ACB6Z3S3_THEGA</name>
<reference evidence="1" key="1">
    <citation type="submission" date="2019-10" db="EMBL/GenBank/DDBJ databases">
        <authorList>
            <consortium name="DOE Joint Genome Institute"/>
            <person name="Kuo A."/>
            <person name="Miyauchi S."/>
            <person name="Kiss E."/>
            <person name="Drula E."/>
            <person name="Kohler A."/>
            <person name="Sanchez-Garcia M."/>
            <person name="Andreopoulos B."/>
            <person name="Barry K.W."/>
            <person name="Bonito G."/>
            <person name="Buee M."/>
            <person name="Carver A."/>
            <person name="Chen C."/>
            <person name="Cichocki N."/>
            <person name="Clum A."/>
            <person name="Culley D."/>
            <person name="Crous P.W."/>
            <person name="Fauchery L."/>
            <person name="Girlanda M."/>
            <person name="Hayes R."/>
            <person name="Keri Z."/>
            <person name="Labutti K."/>
            <person name="Lipzen A."/>
            <person name="Lombard V."/>
            <person name="Magnuson J."/>
            <person name="Maillard F."/>
            <person name="Morin E."/>
            <person name="Murat C."/>
            <person name="Nolan M."/>
            <person name="Ohm R."/>
            <person name="Pangilinan J."/>
            <person name="Pereira M."/>
            <person name="Perotto S."/>
            <person name="Peter M."/>
            <person name="Riley R."/>
            <person name="Sitrit Y."/>
            <person name="Stielow B."/>
            <person name="Szollosi G."/>
            <person name="Zifcakova L."/>
            <person name="Stursova M."/>
            <person name="Spatafora J.W."/>
            <person name="Tedersoo L."/>
            <person name="Vaario L.-M."/>
            <person name="Yamada A."/>
            <person name="Yan M."/>
            <person name="Wang P."/>
            <person name="Xu J."/>
            <person name="Bruns T."/>
            <person name="Baldrian P."/>
            <person name="Vilgalys R."/>
            <person name="Henrissat B."/>
            <person name="Grigoriev I.V."/>
            <person name="Hibbett D."/>
            <person name="Nagy L.G."/>
            <person name="Martin F.M."/>
        </authorList>
    </citation>
    <scope>NUCLEOTIDE SEQUENCE</scope>
    <source>
        <strain evidence="1">P2</strain>
    </source>
</reference>
<reference evidence="1" key="2">
    <citation type="journal article" date="2020" name="Nat. Commun.">
        <title>Large-scale genome sequencing of mycorrhizal fungi provides insights into the early evolution of symbiotic traits.</title>
        <authorList>
            <person name="Miyauchi S."/>
            <person name="Kiss E."/>
            <person name="Kuo A."/>
            <person name="Drula E."/>
            <person name="Kohler A."/>
            <person name="Sanchez-Garcia M."/>
            <person name="Morin E."/>
            <person name="Andreopoulos B."/>
            <person name="Barry K.W."/>
            <person name="Bonito G."/>
            <person name="Buee M."/>
            <person name="Carver A."/>
            <person name="Chen C."/>
            <person name="Cichocki N."/>
            <person name="Clum A."/>
            <person name="Culley D."/>
            <person name="Crous P.W."/>
            <person name="Fauchery L."/>
            <person name="Girlanda M."/>
            <person name="Hayes R.D."/>
            <person name="Keri Z."/>
            <person name="LaButti K."/>
            <person name="Lipzen A."/>
            <person name="Lombard V."/>
            <person name="Magnuson J."/>
            <person name="Maillard F."/>
            <person name="Murat C."/>
            <person name="Nolan M."/>
            <person name="Ohm R.A."/>
            <person name="Pangilinan J."/>
            <person name="Pereira M.F."/>
            <person name="Perotto S."/>
            <person name="Peter M."/>
            <person name="Pfister S."/>
            <person name="Riley R."/>
            <person name="Sitrit Y."/>
            <person name="Stielow J.B."/>
            <person name="Szollosi G."/>
            <person name="Zifcakova L."/>
            <person name="Stursova M."/>
            <person name="Spatafora J.W."/>
            <person name="Tedersoo L."/>
            <person name="Vaario L.M."/>
            <person name="Yamada A."/>
            <person name="Yan M."/>
            <person name="Wang P."/>
            <person name="Xu J."/>
            <person name="Bruns T."/>
            <person name="Baldrian P."/>
            <person name="Vilgalys R."/>
            <person name="Dunand C."/>
            <person name="Henrissat B."/>
            <person name="Grigoriev I.V."/>
            <person name="Hibbett D."/>
            <person name="Nagy L.G."/>
            <person name="Martin F.M."/>
        </authorList>
    </citation>
    <scope>NUCLEOTIDE SEQUENCE</scope>
    <source>
        <strain evidence="1">P2</strain>
    </source>
</reference>
<evidence type="ECO:0000313" key="2">
    <source>
        <dbReference type="Proteomes" id="UP000886501"/>
    </source>
</evidence>
<protein>
    <submittedName>
        <fullName evidence="1">Uncharacterized protein</fullName>
    </submittedName>
</protein>